<evidence type="ECO:0000313" key="3">
    <source>
        <dbReference type="Proteomes" id="UP000478052"/>
    </source>
</evidence>
<reference evidence="2 3" key="1">
    <citation type="submission" date="2019-08" db="EMBL/GenBank/DDBJ databases">
        <title>Whole genome of Aphis craccivora.</title>
        <authorList>
            <person name="Voronova N.V."/>
            <person name="Shulinski R.S."/>
            <person name="Bandarenka Y.V."/>
            <person name="Zhorov D.G."/>
            <person name="Warner D."/>
        </authorList>
    </citation>
    <scope>NUCLEOTIDE SEQUENCE [LARGE SCALE GENOMIC DNA]</scope>
    <source>
        <strain evidence="2">180601</strain>
        <tissue evidence="2">Whole Body</tissue>
    </source>
</reference>
<organism evidence="2 3">
    <name type="scientific">Aphis craccivora</name>
    <name type="common">Cowpea aphid</name>
    <dbReference type="NCBI Taxonomy" id="307492"/>
    <lineage>
        <taxon>Eukaryota</taxon>
        <taxon>Metazoa</taxon>
        <taxon>Ecdysozoa</taxon>
        <taxon>Arthropoda</taxon>
        <taxon>Hexapoda</taxon>
        <taxon>Insecta</taxon>
        <taxon>Pterygota</taxon>
        <taxon>Neoptera</taxon>
        <taxon>Paraneoptera</taxon>
        <taxon>Hemiptera</taxon>
        <taxon>Sternorrhyncha</taxon>
        <taxon>Aphidomorpha</taxon>
        <taxon>Aphidoidea</taxon>
        <taxon>Aphididae</taxon>
        <taxon>Aphidini</taxon>
        <taxon>Aphis</taxon>
        <taxon>Aphis</taxon>
    </lineage>
</organism>
<keyword evidence="3" id="KW-1185">Reference proteome</keyword>
<accession>A0A6G0XZU3</accession>
<protein>
    <submittedName>
        <fullName evidence="2">SAFB-like transcription modulator isoform X2</fullName>
    </submittedName>
</protein>
<evidence type="ECO:0000256" key="1">
    <source>
        <dbReference type="SAM" id="MobiDB-lite"/>
    </source>
</evidence>
<feature type="region of interest" description="Disordered" evidence="1">
    <location>
        <begin position="20"/>
        <end position="45"/>
    </location>
</feature>
<dbReference type="EMBL" id="VUJU01007248">
    <property type="protein sequence ID" value="KAF0746347.1"/>
    <property type="molecule type" value="Genomic_DNA"/>
</dbReference>
<name>A0A6G0XZU3_APHCR</name>
<dbReference type="AlphaFoldDB" id="A0A6G0XZU3"/>
<sequence length="234" mass="26555">MLTLNSESLSVEKNEIDTTYTSDKKKVTPPKIIKTNEGGRRSGPKSSTIKIVCLGTCVPLLKTEKTTSSLLKKNEVNPQQAGSNNVDLTDTVEAKSKKINIATKEKKINEDRMTNSLINSVHTDNVIVKIEKKEIKLTTNLYQFDNGAKFDIVEENTIIRNHLEKEKNESIKTKGKEVTPEPKEDEDNIHDEELDHEMYEELDHEFDEEEIIESNVGPNQTDTVSLIHTYQSLR</sequence>
<evidence type="ECO:0000313" key="2">
    <source>
        <dbReference type="EMBL" id="KAF0746347.1"/>
    </source>
</evidence>
<dbReference type="Proteomes" id="UP000478052">
    <property type="component" value="Unassembled WGS sequence"/>
</dbReference>
<comment type="caution">
    <text evidence="2">The sequence shown here is derived from an EMBL/GenBank/DDBJ whole genome shotgun (WGS) entry which is preliminary data.</text>
</comment>
<proteinExistence type="predicted"/>
<feature type="compositionally biased region" description="Basic and acidic residues" evidence="1">
    <location>
        <begin position="170"/>
        <end position="182"/>
    </location>
</feature>
<feature type="region of interest" description="Disordered" evidence="1">
    <location>
        <begin position="170"/>
        <end position="192"/>
    </location>
</feature>
<gene>
    <name evidence="2" type="ORF">FWK35_00027767</name>
</gene>